<dbReference type="InterPro" id="IPR019734">
    <property type="entry name" value="TPR_rpt"/>
</dbReference>
<dbReference type="PANTHER" id="PTHR45588">
    <property type="entry name" value="TPR DOMAIN-CONTAINING PROTEIN"/>
    <property type="match status" value="1"/>
</dbReference>
<organism evidence="1 2">
    <name type="scientific">Ravibacter arvi</name>
    <dbReference type="NCBI Taxonomy" id="2051041"/>
    <lineage>
        <taxon>Bacteria</taxon>
        <taxon>Pseudomonadati</taxon>
        <taxon>Bacteroidota</taxon>
        <taxon>Cytophagia</taxon>
        <taxon>Cytophagales</taxon>
        <taxon>Spirosomataceae</taxon>
        <taxon>Ravibacter</taxon>
    </lineage>
</organism>
<protein>
    <recommendedName>
        <fullName evidence="3">Tetratricopeptide repeat protein</fullName>
    </recommendedName>
</protein>
<dbReference type="InterPro" id="IPR011990">
    <property type="entry name" value="TPR-like_helical_dom_sf"/>
</dbReference>
<evidence type="ECO:0000313" key="1">
    <source>
        <dbReference type="EMBL" id="GAA4436125.1"/>
    </source>
</evidence>
<dbReference type="PANTHER" id="PTHR45588:SF1">
    <property type="entry name" value="WW DOMAIN-CONTAINING PROTEIN"/>
    <property type="match status" value="1"/>
</dbReference>
<dbReference type="Gene3D" id="1.25.40.10">
    <property type="entry name" value="Tetratricopeptide repeat domain"/>
    <property type="match status" value="2"/>
</dbReference>
<evidence type="ECO:0008006" key="3">
    <source>
        <dbReference type="Google" id="ProtNLM"/>
    </source>
</evidence>
<name>A0ABP8LT22_9BACT</name>
<proteinExistence type="predicted"/>
<gene>
    <name evidence="1" type="ORF">GCM10023091_13660</name>
</gene>
<keyword evidence="2" id="KW-1185">Reference proteome</keyword>
<reference evidence="2" key="1">
    <citation type="journal article" date="2019" name="Int. J. Syst. Evol. Microbiol.">
        <title>The Global Catalogue of Microorganisms (GCM) 10K type strain sequencing project: providing services to taxonomists for standard genome sequencing and annotation.</title>
        <authorList>
            <consortium name="The Broad Institute Genomics Platform"/>
            <consortium name="The Broad Institute Genome Sequencing Center for Infectious Disease"/>
            <person name="Wu L."/>
            <person name="Ma J."/>
        </authorList>
    </citation>
    <scope>NUCLEOTIDE SEQUENCE [LARGE SCALE GENOMIC DNA]</scope>
    <source>
        <strain evidence="2">JCM 31920</strain>
    </source>
</reference>
<dbReference type="RefSeq" id="WP_345027547.1">
    <property type="nucleotide sequence ID" value="NZ_BAABEY010000014.1"/>
</dbReference>
<dbReference type="EMBL" id="BAABEY010000014">
    <property type="protein sequence ID" value="GAA4436125.1"/>
    <property type="molecule type" value="Genomic_DNA"/>
</dbReference>
<comment type="caution">
    <text evidence="1">The sequence shown here is derived from an EMBL/GenBank/DDBJ whole genome shotgun (WGS) entry which is preliminary data.</text>
</comment>
<dbReference type="Proteomes" id="UP001501508">
    <property type="component" value="Unassembled WGS sequence"/>
</dbReference>
<sequence>MNIILLPLSAYFVLMLTGTRWFQPVQPADPESLTAAIPVCGASVTDVTRSEEGRYVTALPGWGNHSYAVATDSDSSQYFFDQGLSLYYGYHFPEAVASFKESARFDPDNAMAYWGQALSMGPSYNGAHLYQKPAGLTEILAKMNRKAVKSPANELRLIGAMNRRYSEDPTDQDRPALNRAYAEALKKIVETDDEAKILYVDAVMLLHPWDFWTTGGAPQPWTQELVAYTNDVIRRNPDHPAALHYHIHLTEASRQPQVALESAHRLKDLMPGVAHMVHMSSHQYERIGLYPLGVEVNIRADSNLRVYDEYAKHLGLNRRSFHYFAVQTYCAFTGGLYPDALRYAGLTRASVTPSPENTYHQYLFMLPVLANVRMGKWSEILNDTTQIRQDWSYAGLLSDFAKGVASVYTNDLSTAAGHLKSLREKLLDPALETRRIPFNSSLQSARIAEKLLEGILLYAQKKPAAALASLEKAVQLEDQLIYTEPKDWPLPSRQFLGAYLLREGQARRAEAVYRADLAKNPGNGWSLTGLKLSLEASGRPGEAGELTPRVLEAFSHATEKPIGSVFME</sequence>
<accession>A0ABP8LT22</accession>
<evidence type="ECO:0000313" key="2">
    <source>
        <dbReference type="Proteomes" id="UP001501508"/>
    </source>
</evidence>
<dbReference type="SUPFAM" id="SSF48452">
    <property type="entry name" value="TPR-like"/>
    <property type="match status" value="2"/>
</dbReference>
<dbReference type="SMART" id="SM00028">
    <property type="entry name" value="TPR"/>
    <property type="match status" value="3"/>
</dbReference>